<dbReference type="Proteomes" id="UP001269375">
    <property type="component" value="Unassembled WGS sequence"/>
</dbReference>
<feature type="domain" description="Glycosyltransferase subfamily 4-like N-terminal" evidence="4">
    <location>
        <begin position="21"/>
        <end position="177"/>
    </location>
</feature>
<dbReference type="SUPFAM" id="SSF53756">
    <property type="entry name" value="UDP-Glycosyltransferase/glycogen phosphorylase"/>
    <property type="match status" value="1"/>
</dbReference>
<sequence>MTVSQKPLAAIAIRQVEKNTGASRNAFEQAHALHELGYRVVILAERARPELINASGVQWVRCWRFPFKGAIRRFWFNRCVQRWVKKHSPALLVSHGDVETPDIVYLHNCVHLASERIYGTSLPARHEVAAIHDHVLSRQRFKKVAVNSHLMGEDLKARYGISDERIEISYPGYDAARFNPQNARLRRDEMRARFGCDHDECLIGLVTSGNFAKRNVKGFIELAAALDKRHDNLRFLVVGKDDATPFKEQASALGIGDRVYWQTTIDDVQALYGALDVFVLPAHIEEFGRVALEAMACGTPVILSKYVGSAELIASRWPQLVIDPDDQTSWSDQLDGFLQSPVQRQQIGSDMAKLATGFAHEKQSRKLMASFQALSSTQEARSK</sequence>
<dbReference type="PANTHER" id="PTHR12526">
    <property type="entry name" value="GLYCOSYLTRANSFERASE"/>
    <property type="match status" value="1"/>
</dbReference>
<dbReference type="PANTHER" id="PTHR12526:SF510">
    <property type="entry name" value="D-INOSITOL 3-PHOSPHATE GLYCOSYLTRANSFERASE"/>
    <property type="match status" value="1"/>
</dbReference>
<dbReference type="InterPro" id="IPR001296">
    <property type="entry name" value="Glyco_trans_1"/>
</dbReference>
<dbReference type="Gene3D" id="3.40.50.2000">
    <property type="entry name" value="Glycogen Phosphorylase B"/>
    <property type="match status" value="2"/>
</dbReference>
<comment type="caution">
    <text evidence="5">The sequence shown here is derived from an EMBL/GenBank/DDBJ whole genome shotgun (WGS) entry which is preliminary data.</text>
</comment>
<organism evidence="5 6">
    <name type="scientific">Larsenimonas suaedae</name>
    <dbReference type="NCBI Taxonomy" id="1851019"/>
    <lineage>
        <taxon>Bacteria</taxon>
        <taxon>Pseudomonadati</taxon>
        <taxon>Pseudomonadota</taxon>
        <taxon>Gammaproteobacteria</taxon>
        <taxon>Oceanospirillales</taxon>
        <taxon>Halomonadaceae</taxon>
        <taxon>Larsenimonas</taxon>
    </lineage>
</organism>
<accession>A0ABU1GVE5</accession>
<dbReference type="EMBL" id="JARWAO010000003">
    <property type="protein sequence ID" value="MDR5896006.1"/>
    <property type="molecule type" value="Genomic_DNA"/>
</dbReference>
<evidence type="ECO:0000259" key="4">
    <source>
        <dbReference type="Pfam" id="PF13439"/>
    </source>
</evidence>
<dbReference type="Pfam" id="PF00534">
    <property type="entry name" value="Glycos_transf_1"/>
    <property type="match status" value="1"/>
</dbReference>
<proteinExistence type="predicted"/>
<dbReference type="Pfam" id="PF13439">
    <property type="entry name" value="Glyco_transf_4"/>
    <property type="match status" value="1"/>
</dbReference>
<keyword evidence="2 5" id="KW-0808">Transferase</keyword>
<evidence type="ECO:0000313" key="6">
    <source>
        <dbReference type="Proteomes" id="UP001269375"/>
    </source>
</evidence>
<keyword evidence="6" id="KW-1185">Reference proteome</keyword>
<protein>
    <submittedName>
        <fullName evidence="5">Glycosyltransferase family 4 protein</fullName>
        <ecNumber evidence="5">2.4.-.-</ecNumber>
    </submittedName>
</protein>
<dbReference type="InterPro" id="IPR028098">
    <property type="entry name" value="Glyco_trans_4-like_N"/>
</dbReference>
<dbReference type="EC" id="2.4.-.-" evidence="5"/>
<dbReference type="GO" id="GO:0016757">
    <property type="term" value="F:glycosyltransferase activity"/>
    <property type="evidence" value="ECO:0007669"/>
    <property type="project" value="UniProtKB-KW"/>
</dbReference>
<evidence type="ECO:0000259" key="3">
    <source>
        <dbReference type="Pfam" id="PF00534"/>
    </source>
</evidence>
<evidence type="ECO:0000256" key="2">
    <source>
        <dbReference type="ARBA" id="ARBA00022679"/>
    </source>
</evidence>
<dbReference type="RefSeq" id="WP_251589944.1">
    <property type="nucleotide sequence ID" value="NZ_JAMLJI010000001.1"/>
</dbReference>
<gene>
    <name evidence="5" type="ORF">QC825_07990</name>
</gene>
<keyword evidence="1 5" id="KW-0328">Glycosyltransferase</keyword>
<feature type="domain" description="Glycosyl transferase family 1" evidence="3">
    <location>
        <begin position="207"/>
        <end position="348"/>
    </location>
</feature>
<name>A0ABU1GVE5_9GAMM</name>
<reference evidence="5 6" key="1">
    <citation type="submission" date="2023-04" db="EMBL/GenBank/DDBJ databases">
        <title>A long-awaited taxogenomic arrangement of the family Halomonadaceae.</title>
        <authorList>
            <person name="De La Haba R."/>
            <person name="Chuvochina M."/>
            <person name="Wittouck S."/>
            <person name="Arahal D.R."/>
            <person name="Sanchez-Porro C."/>
            <person name="Hugenholtz P."/>
            <person name="Ventosa A."/>
        </authorList>
    </citation>
    <scope>NUCLEOTIDE SEQUENCE [LARGE SCALE GENOMIC DNA]</scope>
    <source>
        <strain evidence="5 6">DSM 22428</strain>
    </source>
</reference>
<evidence type="ECO:0000313" key="5">
    <source>
        <dbReference type="EMBL" id="MDR5896006.1"/>
    </source>
</evidence>
<dbReference type="CDD" id="cd03801">
    <property type="entry name" value="GT4_PimA-like"/>
    <property type="match status" value="1"/>
</dbReference>
<evidence type="ECO:0000256" key="1">
    <source>
        <dbReference type="ARBA" id="ARBA00022676"/>
    </source>
</evidence>